<dbReference type="RefSeq" id="WP_140007248.1">
    <property type="nucleotide sequence ID" value="NZ_JBHMDG010000029.1"/>
</dbReference>
<dbReference type="InterPro" id="IPR052022">
    <property type="entry name" value="26kDa_periplasmic_antigen"/>
</dbReference>
<dbReference type="Gene3D" id="3.30.70.2970">
    <property type="entry name" value="Protein of unknown function (DUF541), domain 2"/>
    <property type="match status" value="1"/>
</dbReference>
<dbReference type="PANTHER" id="PTHR34387">
    <property type="entry name" value="SLR1258 PROTEIN"/>
    <property type="match status" value="1"/>
</dbReference>
<proteinExistence type="predicted"/>
<sequence length="272" mass="28575">MEQQVTVSVKGILVAGVVLLALAAAFLVGRDGTTASAQAAPGDTVAAADDTTDDTGTDEPRTLTMRGEGEASVVPDQASFDVSVKVERDDLQTALDDSSAVLDRIFERLEGLDIARSDVETTGLQMTPVYDRVKGQPPVLRGYRVDQSVAVLVKRLGRTGQAITTTVAAGGNAVRVGDIQLRVGDPEAAMAKARAKAVEVATAKARQYAEATGQELGDVETLVEVGPEAYESQVQRSSGYRLTYAADALSSVPIRAGRSDLSVTVKVVWRLG</sequence>
<evidence type="ECO:0000313" key="2">
    <source>
        <dbReference type="EMBL" id="MFB9315171.1"/>
    </source>
</evidence>
<comment type="caution">
    <text evidence="2">The sequence shown here is derived from an EMBL/GenBank/DDBJ whole genome shotgun (WGS) entry which is preliminary data.</text>
</comment>
<dbReference type="PANTHER" id="PTHR34387:SF1">
    <property type="entry name" value="PERIPLASMIC IMMUNOGENIC PROTEIN"/>
    <property type="match status" value="1"/>
</dbReference>
<evidence type="ECO:0000256" key="1">
    <source>
        <dbReference type="SAM" id="MobiDB-lite"/>
    </source>
</evidence>
<organism evidence="2 3">
    <name type="scientific">Nocardioides plantarum</name>
    <dbReference type="NCBI Taxonomy" id="29299"/>
    <lineage>
        <taxon>Bacteria</taxon>
        <taxon>Bacillati</taxon>
        <taxon>Actinomycetota</taxon>
        <taxon>Actinomycetes</taxon>
        <taxon>Propionibacteriales</taxon>
        <taxon>Nocardioidaceae</taxon>
        <taxon>Nocardioides</taxon>
    </lineage>
</organism>
<protein>
    <submittedName>
        <fullName evidence="2">SIMPL domain-containing protein</fullName>
    </submittedName>
</protein>
<keyword evidence="3" id="KW-1185">Reference proteome</keyword>
<reference evidence="2 3" key="1">
    <citation type="submission" date="2024-09" db="EMBL/GenBank/DDBJ databases">
        <authorList>
            <person name="Sun Q."/>
            <person name="Mori K."/>
        </authorList>
    </citation>
    <scope>NUCLEOTIDE SEQUENCE [LARGE SCALE GENOMIC DNA]</scope>
    <source>
        <strain evidence="2 3">JCM 9626</strain>
    </source>
</reference>
<feature type="region of interest" description="Disordered" evidence="1">
    <location>
        <begin position="35"/>
        <end position="60"/>
    </location>
</feature>
<name>A0ABV5KEV5_9ACTN</name>
<evidence type="ECO:0000313" key="3">
    <source>
        <dbReference type="Proteomes" id="UP001589750"/>
    </source>
</evidence>
<dbReference type="Pfam" id="PF04402">
    <property type="entry name" value="SIMPL"/>
    <property type="match status" value="1"/>
</dbReference>
<dbReference type="Gene3D" id="3.30.110.170">
    <property type="entry name" value="Protein of unknown function (DUF541), domain 1"/>
    <property type="match status" value="1"/>
</dbReference>
<dbReference type="Proteomes" id="UP001589750">
    <property type="component" value="Unassembled WGS sequence"/>
</dbReference>
<dbReference type="InterPro" id="IPR007497">
    <property type="entry name" value="SIMPL/DUF541"/>
</dbReference>
<gene>
    <name evidence="2" type="ORF">ACFFRI_19135</name>
</gene>
<dbReference type="EMBL" id="JBHMDG010000029">
    <property type="protein sequence ID" value="MFB9315171.1"/>
    <property type="molecule type" value="Genomic_DNA"/>
</dbReference>
<accession>A0ABV5KEV5</accession>
<feature type="compositionally biased region" description="Low complexity" evidence="1">
    <location>
        <begin position="37"/>
        <end position="49"/>
    </location>
</feature>